<protein>
    <submittedName>
        <fullName evidence="5">RNA methyltransferase</fullName>
    </submittedName>
</protein>
<proteinExistence type="inferred from homology"/>
<dbReference type="PANTHER" id="PTHR43191">
    <property type="entry name" value="RRNA METHYLTRANSFERASE 3"/>
    <property type="match status" value="1"/>
</dbReference>
<keyword evidence="2 5" id="KW-0489">Methyltransferase</keyword>
<dbReference type="InterPro" id="IPR029028">
    <property type="entry name" value="Alpha/beta_knot_MTases"/>
</dbReference>
<keyword evidence="6" id="KW-1185">Reference proteome</keyword>
<dbReference type="STRING" id="150033.RV14_GL002002"/>
<comment type="similarity">
    <text evidence="1">Belongs to the class IV-like SAM-binding methyltransferase superfamily. RNA methyltransferase TrmH family.</text>
</comment>
<evidence type="ECO:0000256" key="2">
    <source>
        <dbReference type="ARBA" id="ARBA00022603"/>
    </source>
</evidence>
<name>A0A1L8WPQ5_9ENTE</name>
<dbReference type="InterPro" id="IPR053888">
    <property type="entry name" value="MRM3-like_sub_bind"/>
</dbReference>
<dbReference type="AlphaFoldDB" id="A0A1L8WPQ5"/>
<dbReference type="GO" id="GO:0032259">
    <property type="term" value="P:methylation"/>
    <property type="evidence" value="ECO:0007669"/>
    <property type="project" value="UniProtKB-KW"/>
</dbReference>
<dbReference type="InterPro" id="IPR051259">
    <property type="entry name" value="rRNA_Methyltransferase"/>
</dbReference>
<dbReference type="InterPro" id="IPR013123">
    <property type="entry name" value="SpoU_subst-bd"/>
</dbReference>
<dbReference type="GO" id="GO:0006396">
    <property type="term" value="P:RNA processing"/>
    <property type="evidence" value="ECO:0007669"/>
    <property type="project" value="InterPro"/>
</dbReference>
<dbReference type="Pfam" id="PF00588">
    <property type="entry name" value="SpoU_methylase"/>
    <property type="match status" value="1"/>
</dbReference>
<evidence type="ECO:0000259" key="4">
    <source>
        <dbReference type="SMART" id="SM00967"/>
    </source>
</evidence>
<organism evidence="5 6">
    <name type="scientific">Enterococcus ratti</name>
    <dbReference type="NCBI Taxonomy" id="150033"/>
    <lineage>
        <taxon>Bacteria</taxon>
        <taxon>Bacillati</taxon>
        <taxon>Bacillota</taxon>
        <taxon>Bacilli</taxon>
        <taxon>Lactobacillales</taxon>
        <taxon>Enterococcaceae</taxon>
        <taxon>Enterococcus</taxon>
    </lineage>
</organism>
<dbReference type="CDD" id="cd18095">
    <property type="entry name" value="SpoU-like_rRNA-MTase"/>
    <property type="match status" value="1"/>
</dbReference>
<sequence>MKKMKEIQSAKNPRIKELKKLHKKKHREEKGEYLLEGFHLLEEAVAFNAQVKEILLTQKGLEEWSAWLELHQEIPCIMVTDEIMAAVSDLPAPQGIMAVMIYEKIKMPKISGGWLLLDNVQDPGNVGTMIRTADAFDLSGVILGNGCADIYSTKVLRSMQGSNYHLPIIQENLEQIVPLLKEHGLTIYGTELNEKAVALHEVNVPTDYAVIMGNEGQGVRSELLALTDKNVYIPIQGKAESLNVGVAAGIMLYHFSLGLRNY</sequence>
<evidence type="ECO:0000313" key="5">
    <source>
        <dbReference type="EMBL" id="OJG82999.1"/>
    </source>
</evidence>
<dbReference type="SUPFAM" id="SSF55315">
    <property type="entry name" value="L30e-like"/>
    <property type="match status" value="1"/>
</dbReference>
<dbReference type="InterPro" id="IPR029026">
    <property type="entry name" value="tRNA_m1G_MTases_N"/>
</dbReference>
<dbReference type="Gene3D" id="3.30.1330.30">
    <property type="match status" value="1"/>
</dbReference>
<evidence type="ECO:0000313" key="6">
    <source>
        <dbReference type="Proteomes" id="UP000182152"/>
    </source>
</evidence>
<accession>A0A1L8WPQ5</accession>
<feature type="domain" description="RNA 2-O ribose methyltransferase substrate binding" evidence="4">
    <location>
        <begin position="34"/>
        <end position="106"/>
    </location>
</feature>
<gene>
    <name evidence="5" type="ORF">RV14_GL002002</name>
</gene>
<dbReference type="SMART" id="SM00967">
    <property type="entry name" value="SpoU_sub_bind"/>
    <property type="match status" value="1"/>
</dbReference>
<keyword evidence="3 5" id="KW-0808">Transferase</keyword>
<evidence type="ECO:0000256" key="1">
    <source>
        <dbReference type="ARBA" id="ARBA00007228"/>
    </source>
</evidence>
<dbReference type="Pfam" id="PF22435">
    <property type="entry name" value="MRM3-like_sub_bind"/>
    <property type="match status" value="1"/>
</dbReference>
<dbReference type="GO" id="GO:0005737">
    <property type="term" value="C:cytoplasm"/>
    <property type="evidence" value="ECO:0007669"/>
    <property type="project" value="UniProtKB-ARBA"/>
</dbReference>
<dbReference type="InterPro" id="IPR001537">
    <property type="entry name" value="SpoU_MeTrfase"/>
</dbReference>
<comment type="caution">
    <text evidence="5">The sequence shown here is derived from an EMBL/GenBank/DDBJ whole genome shotgun (WGS) entry which is preliminary data.</text>
</comment>
<dbReference type="SUPFAM" id="SSF75217">
    <property type="entry name" value="alpha/beta knot"/>
    <property type="match status" value="1"/>
</dbReference>
<dbReference type="PANTHER" id="PTHR43191:SF2">
    <property type="entry name" value="RRNA METHYLTRANSFERASE 3, MITOCHONDRIAL"/>
    <property type="match status" value="1"/>
</dbReference>
<dbReference type="EMBL" id="JXLB01000006">
    <property type="protein sequence ID" value="OJG82999.1"/>
    <property type="molecule type" value="Genomic_DNA"/>
</dbReference>
<dbReference type="GO" id="GO:0008173">
    <property type="term" value="F:RNA methyltransferase activity"/>
    <property type="evidence" value="ECO:0007669"/>
    <property type="project" value="InterPro"/>
</dbReference>
<dbReference type="GO" id="GO:0003723">
    <property type="term" value="F:RNA binding"/>
    <property type="evidence" value="ECO:0007669"/>
    <property type="project" value="InterPro"/>
</dbReference>
<dbReference type="InterPro" id="IPR029064">
    <property type="entry name" value="Ribosomal_eL30-like_sf"/>
</dbReference>
<reference evidence="5 6" key="1">
    <citation type="submission" date="2014-12" db="EMBL/GenBank/DDBJ databases">
        <title>Draft genome sequences of 29 type strains of Enterococci.</title>
        <authorList>
            <person name="Zhong Z."/>
            <person name="Sun Z."/>
            <person name="Liu W."/>
            <person name="Zhang W."/>
            <person name="Zhang H."/>
        </authorList>
    </citation>
    <scope>NUCLEOTIDE SEQUENCE [LARGE SCALE GENOMIC DNA]</scope>
    <source>
        <strain evidence="5 6">DSM 15687</strain>
    </source>
</reference>
<dbReference type="Gene3D" id="3.40.1280.10">
    <property type="match status" value="1"/>
</dbReference>
<dbReference type="Proteomes" id="UP000182152">
    <property type="component" value="Unassembled WGS sequence"/>
</dbReference>
<evidence type="ECO:0000256" key="3">
    <source>
        <dbReference type="ARBA" id="ARBA00022679"/>
    </source>
</evidence>